<dbReference type="EMBL" id="DABAJB010000402">
    <property type="protein sequence ID" value="HAH1128856.1"/>
    <property type="molecule type" value="Genomic_DNA"/>
</dbReference>
<dbReference type="Gene3D" id="3.40.50.1580">
    <property type="entry name" value="Nucleoside phosphorylase domain"/>
    <property type="match status" value="1"/>
</dbReference>
<gene>
    <name evidence="1" type="ORF">G0M18_004789</name>
</gene>
<dbReference type="AlphaFoldDB" id="A0A774N042"/>
<reference evidence="1" key="2">
    <citation type="submission" date="2019-08" db="EMBL/GenBank/DDBJ databases">
        <authorList>
            <consortium name="NCBI Pathogen Detection Project"/>
        </authorList>
    </citation>
    <scope>NUCLEOTIDE SEQUENCE</scope>
    <source>
        <strain evidence="1">265DRC</strain>
    </source>
</reference>
<dbReference type="GO" id="GO:0008782">
    <property type="term" value="F:adenosylhomocysteine nucleosidase activity"/>
    <property type="evidence" value="ECO:0007669"/>
    <property type="project" value="UniProtKB-EC"/>
</dbReference>
<dbReference type="InterPro" id="IPR035994">
    <property type="entry name" value="Nucleoside_phosphorylase_sf"/>
</dbReference>
<feature type="non-terminal residue" evidence="1">
    <location>
        <position position="1"/>
    </location>
</feature>
<dbReference type="EC" id="3.2.2.9" evidence="1"/>
<proteinExistence type="predicted"/>
<dbReference type="SUPFAM" id="SSF53167">
    <property type="entry name" value="Purine and uridine phosphorylases"/>
    <property type="match status" value="1"/>
</dbReference>
<evidence type="ECO:0000313" key="1">
    <source>
        <dbReference type="EMBL" id="HAH1128856.1"/>
    </source>
</evidence>
<name>A0A774N042_SALTM</name>
<keyword evidence="1" id="KW-0326">Glycosidase</keyword>
<dbReference type="GO" id="GO:0009116">
    <property type="term" value="P:nucleoside metabolic process"/>
    <property type="evidence" value="ECO:0007669"/>
    <property type="project" value="InterPro"/>
</dbReference>
<comment type="caution">
    <text evidence="1">The sequence shown here is derived from an EMBL/GenBank/DDBJ whole genome shotgun (WGS) entry which is preliminary data.</text>
</comment>
<reference evidence="1" key="1">
    <citation type="journal article" date="2018" name="Genome Biol.">
        <title>SKESA: strategic k-mer extension for scrupulous assemblies.</title>
        <authorList>
            <person name="Souvorov A."/>
            <person name="Agarwala R."/>
            <person name="Lipman D.J."/>
        </authorList>
    </citation>
    <scope>NUCLEOTIDE SEQUENCE</scope>
    <source>
        <strain evidence="1">265DRC</strain>
    </source>
</reference>
<sequence length="44" mass="4801">FVVVRAISDVADQQSHLSFDEFLAVAAKQSTLMVETLVQKLAHG</sequence>
<accession>A0A774N042</accession>
<organism evidence="1">
    <name type="scientific">Salmonella typhimurium</name>
    <dbReference type="NCBI Taxonomy" id="90371"/>
    <lineage>
        <taxon>Bacteria</taxon>
        <taxon>Pseudomonadati</taxon>
        <taxon>Pseudomonadota</taxon>
        <taxon>Gammaproteobacteria</taxon>
        <taxon>Enterobacterales</taxon>
        <taxon>Enterobacteriaceae</taxon>
        <taxon>Salmonella</taxon>
    </lineage>
</organism>
<keyword evidence="1" id="KW-0378">Hydrolase</keyword>
<protein>
    <submittedName>
        <fullName evidence="1">5'-methylthioadenosine/S-adenosylhomocysteine nucleosidase</fullName>
        <ecNumber evidence="1">3.2.2.9</ecNumber>
    </submittedName>
</protein>